<dbReference type="PRINTS" id="PR00723">
    <property type="entry name" value="SUBTILISIN"/>
</dbReference>
<dbReference type="Gene3D" id="3.40.50.200">
    <property type="entry name" value="Peptidase S8/S53 domain"/>
    <property type="match status" value="1"/>
</dbReference>
<dbReference type="EMBL" id="CP089984">
    <property type="protein sequence ID" value="WXB18815.1"/>
    <property type="molecule type" value="Genomic_DNA"/>
</dbReference>
<dbReference type="Pfam" id="PF00082">
    <property type="entry name" value="Peptidase_S8"/>
    <property type="match status" value="1"/>
</dbReference>
<feature type="signal peptide" evidence="8">
    <location>
        <begin position="1"/>
        <end position="25"/>
    </location>
</feature>
<feature type="region of interest" description="Disordered" evidence="7">
    <location>
        <begin position="221"/>
        <end position="241"/>
    </location>
</feature>
<evidence type="ECO:0000256" key="5">
    <source>
        <dbReference type="PROSITE-ProRule" id="PRU01240"/>
    </source>
</evidence>
<accession>A0ABZ2M8H3</accession>
<feature type="region of interest" description="Disordered" evidence="7">
    <location>
        <begin position="30"/>
        <end position="49"/>
    </location>
</feature>
<feature type="chain" id="PRO_5046882298" evidence="8">
    <location>
        <begin position="26"/>
        <end position="473"/>
    </location>
</feature>
<feature type="active site" description="Charge relay system" evidence="5">
    <location>
        <position position="236"/>
    </location>
</feature>
<feature type="domain" description="Peptidase S8/S53" evidence="9">
    <location>
        <begin position="179"/>
        <end position="442"/>
    </location>
</feature>
<evidence type="ECO:0000256" key="7">
    <source>
        <dbReference type="SAM" id="MobiDB-lite"/>
    </source>
</evidence>
<evidence type="ECO:0000259" key="9">
    <source>
        <dbReference type="Pfam" id="PF00082"/>
    </source>
</evidence>
<proteinExistence type="inferred from homology"/>
<dbReference type="InterPro" id="IPR050131">
    <property type="entry name" value="Peptidase_S8_subtilisin-like"/>
</dbReference>
<evidence type="ECO:0000256" key="1">
    <source>
        <dbReference type="ARBA" id="ARBA00011073"/>
    </source>
</evidence>
<evidence type="ECO:0000256" key="3">
    <source>
        <dbReference type="ARBA" id="ARBA00022801"/>
    </source>
</evidence>
<dbReference type="InterPro" id="IPR023828">
    <property type="entry name" value="Peptidase_S8_Ser-AS"/>
</dbReference>
<dbReference type="PANTHER" id="PTHR43806">
    <property type="entry name" value="PEPTIDASE S8"/>
    <property type="match status" value="1"/>
</dbReference>
<evidence type="ECO:0000256" key="4">
    <source>
        <dbReference type="ARBA" id="ARBA00022825"/>
    </source>
</evidence>
<evidence type="ECO:0000256" key="6">
    <source>
        <dbReference type="RuleBase" id="RU003355"/>
    </source>
</evidence>
<evidence type="ECO:0000256" key="2">
    <source>
        <dbReference type="ARBA" id="ARBA00022670"/>
    </source>
</evidence>
<dbReference type="SUPFAM" id="SSF54897">
    <property type="entry name" value="Protease propeptides/inhibitors"/>
    <property type="match status" value="1"/>
</dbReference>
<protein>
    <submittedName>
        <fullName evidence="10">S8 family serine peptidase</fullName>
    </submittedName>
</protein>
<reference evidence="10 11" key="1">
    <citation type="submission" date="2021-12" db="EMBL/GenBank/DDBJ databases">
        <title>Discovery of the Pendulisporaceae a myxobacterial family with distinct sporulation behavior and unique specialized metabolism.</title>
        <authorList>
            <person name="Garcia R."/>
            <person name="Popoff A."/>
            <person name="Bader C.D."/>
            <person name="Loehr J."/>
            <person name="Walesch S."/>
            <person name="Walt C."/>
            <person name="Boldt J."/>
            <person name="Bunk B."/>
            <person name="Haeckl F.J.F.P.J."/>
            <person name="Gunesch A.P."/>
            <person name="Birkelbach J."/>
            <person name="Nuebel U."/>
            <person name="Pietschmann T."/>
            <person name="Bach T."/>
            <person name="Mueller R."/>
        </authorList>
    </citation>
    <scope>NUCLEOTIDE SEQUENCE [LARGE SCALE GENOMIC DNA]</scope>
    <source>
        <strain evidence="10 11">MSr11954</strain>
    </source>
</reference>
<sequence>MHIRTATRRSALVLSLVMASTTVVAVGCSSNDGPGAANEAPSRPEGDETSIAVQEKVATAVLDVLKSEDRTRVIVTLRNQGDTSAAARGIEKLGEALPIEAIRNQVLSKVASLGNAIHVSRTWKHIPGFAADLDASALRALAADPNVERVDIDGRMQANLAQSLPLVKADKAHAAGYKGKGQKVVVIDTGVASNHPMLKGKVVDEACFCVDQGNGCCPNGQETQSGPGASADDQGHGSHVSGIVAGVAPEASLVGVKVLSARGWGDDSSIISALDWALEHHPDAAAINMSLGDPSQQYATDCDSSHRSYATVIDNLRAKGVITVAASGNEASSTGISAPSCVGNAFSVGAVYDANLGTLRWQNCTDRTTAADKITCFSNSAANLDILAPGAIITSANYQGGTTDMGGTSQATPHVAGAVAVVRGANTALAPADIEGILKTTGVAIRDSRNNVTRSRINVEAAANEAVRRRSAP</sequence>
<keyword evidence="4 5" id="KW-0720">Serine protease</keyword>
<evidence type="ECO:0000313" key="11">
    <source>
        <dbReference type="Proteomes" id="UP001370348"/>
    </source>
</evidence>
<gene>
    <name evidence="10" type="ORF">LZC94_16450</name>
</gene>
<dbReference type="InterPro" id="IPR037045">
    <property type="entry name" value="S8pro/Inhibitor_I9_sf"/>
</dbReference>
<dbReference type="RefSeq" id="WP_394828441.1">
    <property type="nucleotide sequence ID" value="NZ_CP089984.1"/>
</dbReference>
<dbReference type="PROSITE" id="PS51892">
    <property type="entry name" value="SUBTILASE"/>
    <property type="match status" value="1"/>
</dbReference>
<feature type="active site" description="Charge relay system" evidence="5">
    <location>
        <position position="188"/>
    </location>
</feature>
<dbReference type="PROSITE" id="PS00137">
    <property type="entry name" value="SUBTILASE_HIS"/>
    <property type="match status" value="1"/>
</dbReference>
<evidence type="ECO:0000256" key="8">
    <source>
        <dbReference type="SAM" id="SignalP"/>
    </source>
</evidence>
<dbReference type="InterPro" id="IPR023827">
    <property type="entry name" value="Peptidase_S8_Asp-AS"/>
</dbReference>
<dbReference type="PROSITE" id="PS00136">
    <property type="entry name" value="SUBTILASE_ASP"/>
    <property type="match status" value="1"/>
</dbReference>
<evidence type="ECO:0000313" key="10">
    <source>
        <dbReference type="EMBL" id="WXB18815.1"/>
    </source>
</evidence>
<keyword evidence="8" id="KW-0732">Signal</keyword>
<dbReference type="InterPro" id="IPR000209">
    <property type="entry name" value="Peptidase_S8/S53_dom"/>
</dbReference>
<dbReference type="InterPro" id="IPR015500">
    <property type="entry name" value="Peptidase_S8_subtilisin-rel"/>
</dbReference>
<name>A0ABZ2M8H3_9BACT</name>
<dbReference type="Gene3D" id="3.30.70.80">
    <property type="entry name" value="Peptidase S8 propeptide/proteinase inhibitor I9"/>
    <property type="match status" value="1"/>
</dbReference>
<dbReference type="Proteomes" id="UP001370348">
    <property type="component" value="Chromosome"/>
</dbReference>
<comment type="similarity">
    <text evidence="1 5 6">Belongs to the peptidase S8 family.</text>
</comment>
<dbReference type="InterPro" id="IPR036852">
    <property type="entry name" value="Peptidase_S8/S53_dom_sf"/>
</dbReference>
<keyword evidence="11" id="KW-1185">Reference proteome</keyword>
<dbReference type="SUPFAM" id="SSF52743">
    <property type="entry name" value="Subtilisin-like"/>
    <property type="match status" value="1"/>
</dbReference>
<keyword evidence="2 5" id="KW-0645">Protease</keyword>
<feature type="active site" description="Charge relay system" evidence="5">
    <location>
        <position position="409"/>
    </location>
</feature>
<organism evidence="10 11">
    <name type="scientific">Pendulispora albinea</name>
    <dbReference type="NCBI Taxonomy" id="2741071"/>
    <lineage>
        <taxon>Bacteria</taxon>
        <taxon>Pseudomonadati</taxon>
        <taxon>Myxococcota</taxon>
        <taxon>Myxococcia</taxon>
        <taxon>Myxococcales</taxon>
        <taxon>Sorangiineae</taxon>
        <taxon>Pendulisporaceae</taxon>
        <taxon>Pendulispora</taxon>
    </lineage>
</organism>
<dbReference type="PROSITE" id="PS51257">
    <property type="entry name" value="PROKAR_LIPOPROTEIN"/>
    <property type="match status" value="1"/>
</dbReference>
<dbReference type="PROSITE" id="PS00138">
    <property type="entry name" value="SUBTILASE_SER"/>
    <property type="match status" value="1"/>
</dbReference>
<dbReference type="InterPro" id="IPR022398">
    <property type="entry name" value="Peptidase_S8_His-AS"/>
</dbReference>
<keyword evidence="3 5" id="KW-0378">Hydrolase</keyword>
<dbReference type="PANTHER" id="PTHR43806:SF11">
    <property type="entry name" value="CEREVISIN-RELATED"/>
    <property type="match status" value="1"/>
</dbReference>